<dbReference type="GO" id="GO:0000160">
    <property type="term" value="P:phosphorelay signal transduction system"/>
    <property type="evidence" value="ECO:0007669"/>
    <property type="project" value="InterPro"/>
</dbReference>
<dbReference type="PROSITE" id="PS50110">
    <property type="entry name" value="RESPONSE_REGULATORY"/>
    <property type="match status" value="2"/>
</dbReference>
<dbReference type="SUPFAM" id="SSF52172">
    <property type="entry name" value="CheY-like"/>
    <property type="match status" value="2"/>
</dbReference>
<name>A0A5C1Q9T5_9SPIO</name>
<dbReference type="KEGG" id="sper:EW093_09300"/>
<evidence type="ECO:0000256" key="2">
    <source>
        <dbReference type="PROSITE-ProRule" id="PRU00169"/>
    </source>
</evidence>
<dbReference type="SMART" id="SM00448">
    <property type="entry name" value="REC"/>
    <property type="match status" value="2"/>
</dbReference>
<feature type="modified residue" description="4-aspartylphosphate" evidence="2">
    <location>
        <position position="347"/>
    </location>
</feature>
<dbReference type="Pfam" id="PF00072">
    <property type="entry name" value="Response_reg"/>
    <property type="match status" value="2"/>
</dbReference>
<organism evidence="4 5">
    <name type="scientific">Thiospirochaeta perfilievii</name>
    <dbReference type="NCBI Taxonomy" id="252967"/>
    <lineage>
        <taxon>Bacteria</taxon>
        <taxon>Pseudomonadati</taxon>
        <taxon>Spirochaetota</taxon>
        <taxon>Spirochaetia</taxon>
        <taxon>Spirochaetales</taxon>
        <taxon>Spirochaetaceae</taxon>
        <taxon>Thiospirochaeta</taxon>
    </lineage>
</organism>
<sequence length="414" mass="47386">MKKILIIDEAEAFRKLVEKLCIQNDLEPYLAINGLDGNSKILSIIPDLIIMDKDLTRMDSLSVLARKKNNPNASNIPVIMVSKDTPNKSFLMQTIPLGVKKFIKKPIEMESLLVAISDVLHINTEVDQTPCVLEVRLNENILFVEVAMGLNRNRLEVVKFRIAELIKLHRVKNPLVLLMLTDIPFGLADRQKLTSLIHFCMEGANIDDTKIRILTPSKEIKKYLNTHLELYDILVENNLDRIMFGFVRKTKDDLLFSQNKSHEDEAITVNYRSENKEQDSDSATDSDLGFTIEDEKKKIAIVDDDKVVHAIVKSVFKKFDWEICCYLDGDDFLKESHINEFDLIILDLLMPGVDGFRVLDTISKDLYKKTIVLTSSTQRNDVMKVLSYGIRNYSVKPINGESIKIKAFEILKNR</sequence>
<reference evidence="4 5" key="2">
    <citation type="submission" date="2019-09" db="EMBL/GenBank/DDBJ databases">
        <title>Complete Genome Sequence and Methylome Analysis of free living Spirochaetas.</title>
        <authorList>
            <person name="Leshcheva N."/>
            <person name="Mikheeva N."/>
        </authorList>
    </citation>
    <scope>NUCLEOTIDE SEQUENCE [LARGE SCALE GENOMIC DNA]</scope>
    <source>
        <strain evidence="4 5">P</strain>
    </source>
</reference>
<dbReference type="AlphaFoldDB" id="A0A5C1Q9T5"/>
<keyword evidence="5" id="KW-1185">Reference proteome</keyword>
<evidence type="ECO:0000313" key="5">
    <source>
        <dbReference type="Proteomes" id="UP000323824"/>
    </source>
</evidence>
<evidence type="ECO:0000256" key="1">
    <source>
        <dbReference type="ARBA" id="ARBA00022553"/>
    </source>
</evidence>
<dbReference type="PANTHER" id="PTHR44591">
    <property type="entry name" value="STRESS RESPONSE REGULATOR PROTEIN 1"/>
    <property type="match status" value="1"/>
</dbReference>
<evidence type="ECO:0000259" key="3">
    <source>
        <dbReference type="PROSITE" id="PS50110"/>
    </source>
</evidence>
<reference evidence="4 5" key="1">
    <citation type="submission" date="2019-02" db="EMBL/GenBank/DDBJ databases">
        <authorList>
            <person name="Fomenkov A."/>
            <person name="Dubinina G."/>
            <person name="Grabovich M."/>
            <person name="Vincze T."/>
            <person name="Roberts R.J."/>
        </authorList>
    </citation>
    <scope>NUCLEOTIDE SEQUENCE [LARGE SCALE GENOMIC DNA]</scope>
    <source>
        <strain evidence="4 5">P</strain>
    </source>
</reference>
<dbReference type="EMBL" id="CP035807">
    <property type="protein sequence ID" value="QEN04893.1"/>
    <property type="molecule type" value="Genomic_DNA"/>
</dbReference>
<proteinExistence type="predicted"/>
<dbReference type="InterPro" id="IPR001789">
    <property type="entry name" value="Sig_transdc_resp-reg_receiver"/>
</dbReference>
<feature type="domain" description="Response regulatory" evidence="3">
    <location>
        <begin position="3"/>
        <end position="120"/>
    </location>
</feature>
<dbReference type="Gene3D" id="3.40.50.2300">
    <property type="match status" value="2"/>
</dbReference>
<gene>
    <name evidence="4" type="ORF">EW093_09300</name>
</gene>
<protein>
    <submittedName>
        <fullName evidence="4">Response regulator</fullName>
    </submittedName>
</protein>
<dbReference type="CDD" id="cd00156">
    <property type="entry name" value="REC"/>
    <property type="match status" value="1"/>
</dbReference>
<dbReference type="PANTHER" id="PTHR44591:SF3">
    <property type="entry name" value="RESPONSE REGULATORY DOMAIN-CONTAINING PROTEIN"/>
    <property type="match status" value="1"/>
</dbReference>
<dbReference type="InterPro" id="IPR011006">
    <property type="entry name" value="CheY-like_superfamily"/>
</dbReference>
<feature type="domain" description="Response regulatory" evidence="3">
    <location>
        <begin position="298"/>
        <end position="411"/>
    </location>
</feature>
<keyword evidence="1 2" id="KW-0597">Phosphoprotein</keyword>
<feature type="modified residue" description="4-aspartylphosphate" evidence="2">
    <location>
        <position position="52"/>
    </location>
</feature>
<dbReference type="OrthoDB" id="330124at2"/>
<accession>A0A5C1Q9T5</accession>
<evidence type="ECO:0000313" key="4">
    <source>
        <dbReference type="EMBL" id="QEN04893.1"/>
    </source>
</evidence>
<dbReference type="InterPro" id="IPR050595">
    <property type="entry name" value="Bact_response_regulator"/>
</dbReference>
<dbReference type="RefSeq" id="WP_149568134.1">
    <property type="nucleotide sequence ID" value="NZ_CP035807.1"/>
</dbReference>
<dbReference type="Proteomes" id="UP000323824">
    <property type="component" value="Chromosome"/>
</dbReference>